<feature type="region of interest" description="Disordered" evidence="1">
    <location>
        <begin position="24"/>
        <end position="48"/>
    </location>
</feature>
<evidence type="ECO:0008006" key="3">
    <source>
        <dbReference type="Google" id="ProtNLM"/>
    </source>
</evidence>
<protein>
    <recommendedName>
        <fullName evidence="3">GDSL-like Lipase/Acylhydrolase family protein</fullName>
    </recommendedName>
</protein>
<evidence type="ECO:0000313" key="2">
    <source>
        <dbReference type="EMBL" id="GID46427.1"/>
    </source>
</evidence>
<dbReference type="EMBL" id="BOMF01000073">
    <property type="protein sequence ID" value="GID46427.1"/>
    <property type="molecule type" value="Genomic_DNA"/>
</dbReference>
<evidence type="ECO:0000256" key="1">
    <source>
        <dbReference type="SAM" id="MobiDB-lite"/>
    </source>
</evidence>
<name>A0ABQ3WJM6_9ACTN</name>
<accession>A0ABQ3WJM6</accession>
<gene>
    <name evidence="2" type="ORF">Aca07nite_37020</name>
</gene>
<feature type="compositionally biased region" description="Basic and acidic residues" evidence="1">
    <location>
        <begin position="28"/>
        <end position="47"/>
    </location>
</feature>
<reference evidence="2" key="1">
    <citation type="submission" date="2021-01" db="EMBL/GenBank/DDBJ databases">
        <title>Whole genome shotgun sequence of Actinoplanes capillaceus NBRC 16408.</title>
        <authorList>
            <person name="Komaki H."/>
            <person name="Tamura T."/>
        </authorList>
    </citation>
    <scope>NUCLEOTIDE SEQUENCE [LARGE SCALE GENOMIC DNA]</scope>
    <source>
        <strain evidence="2">NBRC 16408</strain>
    </source>
</reference>
<organism evidence="2">
    <name type="scientific">Actinoplanes campanulatus</name>
    <dbReference type="NCBI Taxonomy" id="113559"/>
    <lineage>
        <taxon>Bacteria</taxon>
        <taxon>Bacillati</taxon>
        <taxon>Actinomycetota</taxon>
        <taxon>Actinomycetes</taxon>
        <taxon>Micromonosporales</taxon>
        <taxon>Micromonosporaceae</taxon>
        <taxon>Actinoplanes</taxon>
    </lineage>
</organism>
<sequence>MTAAVGTRMGRPYTGGGAIVCDRNAAGRRFDGEPNPRRPDGTEDTTHLDPAGAALVGALVADLAYTEVPALRGRLL</sequence>
<comment type="caution">
    <text evidence="2">The sequence shown here is derived from an EMBL/GenBank/DDBJ whole genome shotgun (WGS) entry which is preliminary data.</text>
</comment>
<proteinExistence type="predicted"/>